<dbReference type="InterPro" id="IPR017969">
    <property type="entry name" value="Heavy-metal-associated_CS"/>
</dbReference>
<evidence type="ECO:0000259" key="7">
    <source>
        <dbReference type="PROSITE" id="PS50846"/>
    </source>
</evidence>
<name>A0A1M5Y7U0_9FLAO</name>
<feature type="transmembrane region" description="Helical" evidence="6">
    <location>
        <begin position="117"/>
        <end position="138"/>
    </location>
</feature>
<protein>
    <submittedName>
        <fullName evidence="9">Heavy-metal-associated domain-containing protein</fullName>
    </submittedName>
</protein>
<evidence type="ECO:0000256" key="4">
    <source>
        <dbReference type="ARBA" id="ARBA00022989"/>
    </source>
</evidence>
<dbReference type="CDD" id="cd00371">
    <property type="entry name" value="HMA"/>
    <property type="match status" value="1"/>
</dbReference>
<proteinExistence type="predicted"/>
<dbReference type="OrthoDB" id="1521937at2"/>
<dbReference type="RefSeq" id="WP_072982672.1">
    <property type="nucleotide sequence ID" value="NZ_FQXT01000003.1"/>
</dbReference>
<dbReference type="AlphaFoldDB" id="A0A1M5Y7U0"/>
<accession>A0A1M5Y7U0</accession>
<dbReference type="Gene3D" id="3.30.70.100">
    <property type="match status" value="1"/>
</dbReference>
<evidence type="ECO:0000256" key="1">
    <source>
        <dbReference type="ARBA" id="ARBA00004141"/>
    </source>
</evidence>
<organism evidence="9 10">
    <name type="scientific">Leeuwenhoekiella palythoae</name>
    <dbReference type="NCBI Taxonomy" id="573501"/>
    <lineage>
        <taxon>Bacteria</taxon>
        <taxon>Pseudomonadati</taxon>
        <taxon>Bacteroidota</taxon>
        <taxon>Flavobacteriia</taxon>
        <taxon>Flavobacteriales</taxon>
        <taxon>Flavobacteriaceae</taxon>
        <taxon>Leeuwenhoekiella</taxon>
    </lineage>
</organism>
<dbReference type="EMBL" id="QOVN01000002">
    <property type="protein sequence ID" value="RXG30549.1"/>
    <property type="molecule type" value="Genomic_DNA"/>
</dbReference>
<reference evidence="10" key="1">
    <citation type="submission" date="2016-11" db="EMBL/GenBank/DDBJ databases">
        <authorList>
            <person name="Varghese N."/>
            <person name="Submissions S."/>
        </authorList>
    </citation>
    <scope>NUCLEOTIDE SEQUENCE [LARGE SCALE GENOMIC DNA]</scope>
    <source>
        <strain evidence="10">DSM 19859</strain>
    </source>
</reference>
<dbReference type="GO" id="GO:0030416">
    <property type="term" value="P:methylamine metabolic process"/>
    <property type="evidence" value="ECO:0007669"/>
    <property type="project" value="InterPro"/>
</dbReference>
<dbReference type="GO" id="GO:0016020">
    <property type="term" value="C:membrane"/>
    <property type="evidence" value="ECO:0007669"/>
    <property type="project" value="UniProtKB-SubCell"/>
</dbReference>
<evidence type="ECO:0000256" key="5">
    <source>
        <dbReference type="ARBA" id="ARBA00023136"/>
    </source>
</evidence>
<reference evidence="9" key="2">
    <citation type="submission" date="2016-11" db="EMBL/GenBank/DDBJ databases">
        <authorList>
            <person name="Jaros S."/>
            <person name="Januszkiewicz K."/>
            <person name="Wedrychowicz H."/>
        </authorList>
    </citation>
    <scope>NUCLEOTIDE SEQUENCE [LARGE SCALE GENOMIC DNA]</scope>
    <source>
        <strain evidence="9">DSM 19859</strain>
    </source>
</reference>
<keyword evidence="2 6" id="KW-0812">Transmembrane</keyword>
<dbReference type="PROSITE" id="PS01047">
    <property type="entry name" value="HMA_1"/>
    <property type="match status" value="1"/>
</dbReference>
<comment type="subcellular location">
    <subcellularLocation>
        <location evidence="1">Membrane</location>
        <topology evidence="1">Multi-pass membrane protein</topology>
    </subcellularLocation>
</comment>
<evidence type="ECO:0000313" key="10">
    <source>
        <dbReference type="Proteomes" id="UP000184240"/>
    </source>
</evidence>
<dbReference type="Proteomes" id="UP000184240">
    <property type="component" value="Unassembled WGS sequence"/>
</dbReference>
<keyword evidence="4 6" id="KW-1133">Transmembrane helix</keyword>
<feature type="domain" description="HMA" evidence="7">
    <location>
        <begin position="1"/>
        <end position="66"/>
    </location>
</feature>
<feature type="transmembrane region" description="Helical" evidence="6">
    <location>
        <begin position="225"/>
        <end position="242"/>
    </location>
</feature>
<sequence>MTHTYKITGMTCEGCRSGVEAKLNAVPDVAHAEVDLNNGEAQITMHKHIATQTLQQALPSKYKILETGNHAQPKSNVFETSTAETSQSKIQQLKPLFLIFAFLIAAAILLHKDTWDWQAMMLDFMGLFYIVFSFFKLLDLKGFPDSFSMYDPLAKAIPAYGWVYPFIELALGLCFLMRFQIAVALILTLVILGITTIGVTRTLLDKKAITCACLGTALKLPMTEATFIENALMIIMALVMLFI</sequence>
<dbReference type="PROSITE" id="PS50846">
    <property type="entry name" value="HMA_2"/>
    <property type="match status" value="1"/>
</dbReference>
<dbReference type="Proteomes" id="UP000290037">
    <property type="component" value="Unassembled WGS sequence"/>
</dbReference>
<dbReference type="EMBL" id="FQXT01000003">
    <property type="protein sequence ID" value="SHI08150.1"/>
    <property type="molecule type" value="Genomic_DNA"/>
</dbReference>
<feature type="transmembrane region" description="Helical" evidence="6">
    <location>
        <begin position="95"/>
        <end position="111"/>
    </location>
</feature>
<keyword evidence="11" id="KW-1185">Reference proteome</keyword>
<dbReference type="Pfam" id="PF07291">
    <property type="entry name" value="MauE"/>
    <property type="match status" value="1"/>
</dbReference>
<feature type="transmembrane region" description="Helical" evidence="6">
    <location>
        <begin position="159"/>
        <end position="179"/>
    </location>
</feature>
<evidence type="ECO:0000313" key="9">
    <source>
        <dbReference type="EMBL" id="SHI08150.1"/>
    </source>
</evidence>
<evidence type="ECO:0000256" key="6">
    <source>
        <dbReference type="SAM" id="Phobius"/>
    </source>
</evidence>
<evidence type="ECO:0000256" key="3">
    <source>
        <dbReference type="ARBA" id="ARBA00022723"/>
    </source>
</evidence>
<dbReference type="SUPFAM" id="SSF55008">
    <property type="entry name" value="HMA, heavy metal-associated domain"/>
    <property type="match status" value="1"/>
</dbReference>
<evidence type="ECO:0000313" key="11">
    <source>
        <dbReference type="Proteomes" id="UP000290037"/>
    </source>
</evidence>
<evidence type="ECO:0000256" key="2">
    <source>
        <dbReference type="ARBA" id="ARBA00022692"/>
    </source>
</evidence>
<dbReference type="STRING" id="573501.SAMN04487999_2006"/>
<feature type="transmembrane region" description="Helical" evidence="6">
    <location>
        <begin position="185"/>
        <end position="204"/>
    </location>
</feature>
<dbReference type="InterPro" id="IPR006121">
    <property type="entry name" value="HMA_dom"/>
</dbReference>
<dbReference type="InterPro" id="IPR036163">
    <property type="entry name" value="HMA_dom_sf"/>
</dbReference>
<dbReference type="GO" id="GO:0046872">
    <property type="term" value="F:metal ion binding"/>
    <property type="evidence" value="ECO:0007669"/>
    <property type="project" value="UniProtKB-KW"/>
</dbReference>
<keyword evidence="5 6" id="KW-0472">Membrane</keyword>
<keyword evidence="3" id="KW-0479">Metal-binding</keyword>
<dbReference type="InterPro" id="IPR009908">
    <property type="entry name" value="Methylamine_util_MauE"/>
</dbReference>
<reference evidence="8 11" key="3">
    <citation type="submission" date="2018-07" db="EMBL/GenBank/DDBJ databases">
        <title>Leeuwenhoekiella genomics.</title>
        <authorList>
            <person name="Tahon G."/>
            <person name="Willems A."/>
        </authorList>
    </citation>
    <scope>NUCLEOTIDE SEQUENCE [LARGE SCALE GENOMIC DNA]</scope>
    <source>
        <strain evidence="8 11">LMG 24856</strain>
    </source>
</reference>
<dbReference type="Pfam" id="PF00403">
    <property type="entry name" value="HMA"/>
    <property type="match status" value="1"/>
</dbReference>
<evidence type="ECO:0000313" key="8">
    <source>
        <dbReference type="EMBL" id="RXG30549.1"/>
    </source>
</evidence>
<gene>
    <name evidence="8" type="ORF">DSM01_1299</name>
    <name evidence="9" type="ORF">SAMN04487999_2006</name>
</gene>